<evidence type="ECO:0000256" key="1">
    <source>
        <dbReference type="SAM" id="MobiDB-lite"/>
    </source>
</evidence>
<feature type="compositionally biased region" description="Basic residues" evidence="1">
    <location>
        <begin position="258"/>
        <end position="272"/>
    </location>
</feature>
<organism evidence="2">
    <name type="scientific">Trypanosoma simiae</name>
    <dbReference type="NCBI Taxonomy" id="5701"/>
    <lineage>
        <taxon>Eukaryota</taxon>
        <taxon>Discoba</taxon>
        <taxon>Euglenozoa</taxon>
        <taxon>Kinetoplastea</taxon>
        <taxon>Metakinetoplastina</taxon>
        <taxon>Trypanosomatida</taxon>
        <taxon>Trypanosomatidae</taxon>
        <taxon>Trypanosoma</taxon>
        <taxon>Nannomonas</taxon>
    </lineage>
</organism>
<feature type="non-terminal residue" evidence="2">
    <location>
        <position position="1"/>
    </location>
</feature>
<reference evidence="2" key="1">
    <citation type="submission" date="2008-05" db="EMBL/GenBank/DDBJ databases">
        <title>Novel trypanosome genotypes in the subgenus Duttonella.</title>
        <authorList>
            <person name="Adams E.R."/>
            <person name="Hamilton P.B."/>
            <person name="Malele I.I."/>
            <person name="Gibson W.C."/>
        </authorList>
    </citation>
    <scope>NUCLEOTIDE SEQUENCE</scope>
</reference>
<name>C4PLA0_9TRYP</name>
<reference evidence="2" key="2">
    <citation type="submission" date="2008-05" db="EMBL/GenBank/DDBJ databases">
        <title>The diversity, prevalance and stability of trypanosome infections from wild-caught tsetse in Tanzania.</title>
        <authorList>
            <person name="Adams E.R."/>
        </authorList>
    </citation>
    <scope>NUCLEOTIDE SEQUENCE</scope>
</reference>
<gene>
    <name evidence="2" type="primary">gGAPDH</name>
</gene>
<protein>
    <submittedName>
        <fullName evidence="2">Glycosomal glyceraldehyde phosphate dehydrogenase</fullName>
    </submittedName>
</protein>
<evidence type="ECO:0000313" key="2">
    <source>
        <dbReference type="EMBL" id="CAQ58490.1"/>
    </source>
</evidence>
<dbReference type="AlphaFoldDB" id="C4PLA0"/>
<feature type="region of interest" description="Disordered" evidence="1">
    <location>
        <begin position="250"/>
        <end position="272"/>
    </location>
</feature>
<dbReference type="EMBL" id="FM164791">
    <property type="protein sequence ID" value="CAQ58490.1"/>
    <property type="molecule type" value="Genomic_DNA"/>
</dbReference>
<feature type="non-terminal residue" evidence="2">
    <location>
        <position position="272"/>
    </location>
</feature>
<proteinExistence type="predicted"/>
<accession>C4PLA0</accession>
<sequence length="272" mass="29548">VVDEVSAHKLLIGVPEDVLHVRLGRALQGGVDLLDAGVARSSEGQVDHGHVGRGNTEGHARQLALRAWDHHADSLGRASRTGDDVQRSSATTAPVLDGHTVDSLLGGRVRVDRRHEASGDAEALLHQHVHKRGEAVGRARGVRHDVVLAWVVVVVVHAHHKGLGAARAGALMMTLRAPPRRWPSAADFTVKRPVDSITYSTPSLPHGRSAGLRCAFTHRMRCPFTTRVSSLATDGLLFVVETECLNLPCTSRTSSGRRSTRRRCSCPRRQRR</sequence>